<protein>
    <submittedName>
        <fullName evidence="2">Uncharacterized protein</fullName>
    </submittedName>
</protein>
<dbReference type="EMBL" id="BMZS01000002">
    <property type="protein sequence ID" value="GHD44828.1"/>
    <property type="molecule type" value="Genomic_DNA"/>
</dbReference>
<organism evidence="2 3">
    <name type="scientific">Thalassobaculum fulvum</name>
    <dbReference type="NCBI Taxonomy" id="1633335"/>
    <lineage>
        <taxon>Bacteria</taxon>
        <taxon>Pseudomonadati</taxon>
        <taxon>Pseudomonadota</taxon>
        <taxon>Alphaproteobacteria</taxon>
        <taxon>Rhodospirillales</taxon>
        <taxon>Thalassobaculaceae</taxon>
        <taxon>Thalassobaculum</taxon>
    </lineage>
</organism>
<gene>
    <name evidence="2" type="ORF">GCM10017083_12710</name>
</gene>
<comment type="caution">
    <text evidence="2">The sequence shown here is derived from an EMBL/GenBank/DDBJ whole genome shotgun (WGS) entry which is preliminary data.</text>
</comment>
<evidence type="ECO:0000313" key="3">
    <source>
        <dbReference type="Proteomes" id="UP000630353"/>
    </source>
</evidence>
<feature type="region of interest" description="Disordered" evidence="1">
    <location>
        <begin position="71"/>
        <end position="96"/>
    </location>
</feature>
<reference evidence="2" key="1">
    <citation type="journal article" date="2014" name="Int. J. Syst. Evol. Microbiol.">
        <title>Complete genome sequence of Corynebacterium casei LMG S-19264T (=DSM 44701T), isolated from a smear-ripened cheese.</title>
        <authorList>
            <consortium name="US DOE Joint Genome Institute (JGI-PGF)"/>
            <person name="Walter F."/>
            <person name="Albersmeier A."/>
            <person name="Kalinowski J."/>
            <person name="Ruckert C."/>
        </authorList>
    </citation>
    <scope>NUCLEOTIDE SEQUENCE</scope>
    <source>
        <strain evidence="2">KCTC 42651</strain>
    </source>
</reference>
<evidence type="ECO:0000313" key="2">
    <source>
        <dbReference type="EMBL" id="GHD44828.1"/>
    </source>
</evidence>
<keyword evidence="3" id="KW-1185">Reference proteome</keyword>
<accession>A0A918XPL8</accession>
<name>A0A918XPL8_9PROT</name>
<evidence type="ECO:0000256" key="1">
    <source>
        <dbReference type="SAM" id="MobiDB-lite"/>
    </source>
</evidence>
<reference evidence="2" key="2">
    <citation type="submission" date="2020-09" db="EMBL/GenBank/DDBJ databases">
        <authorList>
            <person name="Sun Q."/>
            <person name="Kim S."/>
        </authorList>
    </citation>
    <scope>NUCLEOTIDE SEQUENCE</scope>
    <source>
        <strain evidence="2">KCTC 42651</strain>
    </source>
</reference>
<proteinExistence type="predicted"/>
<dbReference type="Proteomes" id="UP000630353">
    <property type="component" value="Unassembled WGS sequence"/>
</dbReference>
<dbReference type="AlphaFoldDB" id="A0A918XPL8"/>
<sequence>MADVVLGGNRTHLAAMPVAYTSSQCPSLRGFRLRAAFGSPVRNDVKGRDAIRCVRLSPLTPTLHAVIPDGRAALGAAEPEPTRRLEPLPPQRAGTR</sequence>